<evidence type="ECO:0000313" key="4">
    <source>
        <dbReference type="Proteomes" id="UP000728185"/>
    </source>
</evidence>
<feature type="signal peptide" evidence="1">
    <location>
        <begin position="1"/>
        <end position="24"/>
    </location>
</feature>
<organism evidence="3 4">
    <name type="scientific">Fasciolopsis buskii</name>
    <dbReference type="NCBI Taxonomy" id="27845"/>
    <lineage>
        <taxon>Eukaryota</taxon>
        <taxon>Metazoa</taxon>
        <taxon>Spiralia</taxon>
        <taxon>Lophotrochozoa</taxon>
        <taxon>Platyhelminthes</taxon>
        <taxon>Trematoda</taxon>
        <taxon>Digenea</taxon>
        <taxon>Plagiorchiida</taxon>
        <taxon>Echinostomata</taxon>
        <taxon>Echinostomatoidea</taxon>
        <taxon>Fasciolidae</taxon>
        <taxon>Fasciolopsis</taxon>
    </lineage>
</organism>
<feature type="domain" description="Headcase middle" evidence="2">
    <location>
        <begin position="67"/>
        <end position="105"/>
    </location>
</feature>
<keyword evidence="1" id="KW-0732">Signal</keyword>
<keyword evidence="4" id="KW-1185">Reference proteome</keyword>
<sequence>MNLFLFPSGATLLVGGLYTYDVLAAWPCCSDRLTCNACGRYLAVTSGPTTKTIERGECEETTEKENNAVVEQQTNLPFPFPFFSQYSQLITCPHCAKVDYHFVKQFDRQFRTVISPQFFSAIK</sequence>
<reference evidence="3" key="1">
    <citation type="submission" date="2019-05" db="EMBL/GenBank/DDBJ databases">
        <title>Annotation for the trematode Fasciolopsis buski.</title>
        <authorList>
            <person name="Choi Y.-J."/>
        </authorList>
    </citation>
    <scope>NUCLEOTIDE SEQUENCE</scope>
    <source>
        <strain evidence="3">HT</strain>
        <tissue evidence="3">Whole worm</tissue>
    </source>
</reference>
<dbReference type="OrthoDB" id="10012848at2759"/>
<proteinExistence type="predicted"/>
<dbReference type="InterPro" id="IPR031947">
    <property type="entry name" value="Headcase_mid"/>
</dbReference>
<dbReference type="PANTHER" id="PTHR13425">
    <property type="entry name" value="HEADCASE PROTEIN"/>
    <property type="match status" value="1"/>
</dbReference>
<feature type="chain" id="PRO_5034759312" description="Headcase middle domain-containing protein" evidence="1">
    <location>
        <begin position="25"/>
        <end position="123"/>
    </location>
</feature>
<dbReference type="AlphaFoldDB" id="A0A8E0VP91"/>
<evidence type="ECO:0000313" key="3">
    <source>
        <dbReference type="EMBL" id="KAA0196791.1"/>
    </source>
</evidence>
<evidence type="ECO:0000259" key="2">
    <source>
        <dbReference type="Pfam" id="PF16002"/>
    </source>
</evidence>
<dbReference type="InterPro" id="IPR026066">
    <property type="entry name" value="Headcase"/>
</dbReference>
<gene>
    <name evidence="3" type="ORF">FBUS_11158</name>
</gene>
<feature type="domain" description="Headcase middle" evidence="2">
    <location>
        <begin position="9"/>
        <end position="42"/>
    </location>
</feature>
<dbReference type="Pfam" id="PF16002">
    <property type="entry name" value="Headcase"/>
    <property type="match status" value="2"/>
</dbReference>
<accession>A0A8E0VP91</accession>
<dbReference type="EMBL" id="LUCM01002820">
    <property type="protein sequence ID" value="KAA0196791.1"/>
    <property type="molecule type" value="Genomic_DNA"/>
</dbReference>
<name>A0A8E0VP91_9TREM</name>
<dbReference type="Proteomes" id="UP000728185">
    <property type="component" value="Unassembled WGS sequence"/>
</dbReference>
<dbReference type="PANTHER" id="PTHR13425:SF3">
    <property type="entry name" value="HEADCASE PROTEIN HOMOLOG"/>
    <property type="match status" value="1"/>
</dbReference>
<evidence type="ECO:0000256" key="1">
    <source>
        <dbReference type="SAM" id="SignalP"/>
    </source>
</evidence>
<comment type="caution">
    <text evidence="3">The sequence shown here is derived from an EMBL/GenBank/DDBJ whole genome shotgun (WGS) entry which is preliminary data.</text>
</comment>
<protein>
    <recommendedName>
        <fullName evidence="2">Headcase middle domain-containing protein</fullName>
    </recommendedName>
</protein>